<keyword evidence="1" id="KW-0472">Membrane</keyword>
<dbReference type="RefSeq" id="WP_176973894.1">
    <property type="nucleotide sequence ID" value="NZ_FNOY01000004.1"/>
</dbReference>
<dbReference type="Gene3D" id="3.10.310.50">
    <property type="match status" value="1"/>
</dbReference>
<dbReference type="AlphaFoldDB" id="A0A1H3D681"/>
<evidence type="ECO:0000313" key="4">
    <source>
        <dbReference type="EMBL" id="SDX61856.1"/>
    </source>
</evidence>
<evidence type="ECO:0000256" key="1">
    <source>
        <dbReference type="SAM" id="Phobius"/>
    </source>
</evidence>
<feature type="transmembrane region" description="Helical" evidence="1">
    <location>
        <begin position="191"/>
        <end position="212"/>
    </location>
</feature>
<feature type="transmembrane region" description="Helical" evidence="1">
    <location>
        <begin position="224"/>
        <end position="248"/>
    </location>
</feature>
<keyword evidence="2" id="KW-0732">Signal</keyword>
<dbReference type="Pfam" id="PF04536">
    <property type="entry name" value="TPM_phosphatase"/>
    <property type="match status" value="1"/>
</dbReference>
<keyword evidence="1" id="KW-1133">Transmembrane helix</keyword>
<evidence type="ECO:0000313" key="5">
    <source>
        <dbReference type="Proteomes" id="UP000198640"/>
    </source>
</evidence>
<name>A0A1H3D681_9PROT</name>
<proteinExistence type="predicted"/>
<dbReference type="PANTHER" id="PTHR30373">
    <property type="entry name" value="UPF0603 PROTEIN YGCG"/>
    <property type="match status" value="1"/>
</dbReference>
<evidence type="ECO:0000256" key="2">
    <source>
        <dbReference type="SAM" id="SignalP"/>
    </source>
</evidence>
<dbReference type="PANTHER" id="PTHR30373:SF2">
    <property type="entry name" value="UPF0603 PROTEIN YGCG"/>
    <property type="match status" value="1"/>
</dbReference>
<feature type="chain" id="PRO_5011782309" description="TPM domain-containing protein" evidence="2">
    <location>
        <begin position="28"/>
        <end position="292"/>
    </location>
</feature>
<dbReference type="EMBL" id="FNOY01000004">
    <property type="protein sequence ID" value="SDX61856.1"/>
    <property type="molecule type" value="Genomic_DNA"/>
</dbReference>
<organism evidence="4 5">
    <name type="scientific">Nitrosomonas halophila</name>
    <dbReference type="NCBI Taxonomy" id="44576"/>
    <lineage>
        <taxon>Bacteria</taxon>
        <taxon>Pseudomonadati</taxon>
        <taxon>Pseudomonadota</taxon>
        <taxon>Betaproteobacteria</taxon>
        <taxon>Nitrosomonadales</taxon>
        <taxon>Nitrosomonadaceae</taxon>
        <taxon>Nitrosomonas</taxon>
    </lineage>
</organism>
<keyword evidence="5" id="KW-1185">Reference proteome</keyword>
<dbReference type="InterPro" id="IPR007621">
    <property type="entry name" value="TPM_dom"/>
</dbReference>
<protein>
    <recommendedName>
        <fullName evidence="3">TPM domain-containing protein</fullName>
    </recommendedName>
</protein>
<accession>A0A1H3D681</accession>
<evidence type="ECO:0000259" key="3">
    <source>
        <dbReference type="Pfam" id="PF04536"/>
    </source>
</evidence>
<sequence>MHCVKIIPNRHQLLLLVGLLCLATLCAAEVTVPALKSRVTDLTATLASQETKRLEKLLAKFEAEKGSQLAVLIIPTTQPETIEQYAIRVAENWRLGRKGVDDGILLLIAKQDRSLRIEVGYGLEGALPDAIARRIIDEIIVPEFRSGKYAKGIEAGIQGIINVIEGEPLPAPVSKRGADVSGEMNLAPDSLLPILVIFLVLGRILQASLGRLPGATVTGGMAGVIVWLIFTSLAMAILLAVAVFVFSLTGSLNRGIYRGAHGRWTGGSRGGFGGGFGGGGGGFGGGGASGRW</sequence>
<feature type="domain" description="TPM" evidence="3">
    <location>
        <begin position="39"/>
        <end position="162"/>
    </location>
</feature>
<dbReference type="STRING" id="44576.SAMN05421881_100462"/>
<feature type="signal peptide" evidence="2">
    <location>
        <begin position="1"/>
        <end position="27"/>
    </location>
</feature>
<reference evidence="4 5" key="1">
    <citation type="submission" date="2016-10" db="EMBL/GenBank/DDBJ databases">
        <authorList>
            <person name="de Groot N.N."/>
        </authorList>
    </citation>
    <scope>NUCLEOTIDE SEQUENCE [LARGE SCALE GENOMIC DNA]</scope>
    <source>
        <strain evidence="4 5">Nm1</strain>
    </source>
</reference>
<gene>
    <name evidence="4" type="ORF">SAMN05421881_100462</name>
</gene>
<dbReference type="Proteomes" id="UP000198640">
    <property type="component" value="Unassembled WGS sequence"/>
</dbReference>
<keyword evidence="1" id="KW-0812">Transmembrane</keyword>